<evidence type="ECO:0000259" key="9">
    <source>
        <dbReference type="PROSITE" id="PS50893"/>
    </source>
</evidence>
<dbReference type="RefSeq" id="WP_167227327.1">
    <property type="nucleotide sequence ID" value="NZ_VUYU01000013.1"/>
</dbReference>
<dbReference type="PROSITE" id="PS50929">
    <property type="entry name" value="ABC_TM1F"/>
    <property type="match status" value="1"/>
</dbReference>
<accession>A0ABX0M0J3</accession>
<dbReference type="PANTHER" id="PTHR24221">
    <property type="entry name" value="ATP-BINDING CASSETTE SUB-FAMILY B"/>
    <property type="match status" value="1"/>
</dbReference>
<keyword evidence="5" id="KW-0067">ATP-binding</keyword>
<comment type="subcellular location">
    <subcellularLocation>
        <location evidence="1">Cell membrane</location>
        <topology evidence="1">Multi-pass membrane protein</topology>
    </subcellularLocation>
</comment>
<keyword evidence="6 8" id="KW-1133">Transmembrane helix</keyword>
<dbReference type="InterPro" id="IPR003439">
    <property type="entry name" value="ABC_transporter-like_ATP-bd"/>
</dbReference>
<protein>
    <submittedName>
        <fullName evidence="11">Cyclic peptide export ABC transporter</fullName>
    </submittedName>
</protein>
<keyword evidence="2" id="KW-1003">Cell membrane</keyword>
<dbReference type="Gene3D" id="3.40.50.300">
    <property type="entry name" value="P-loop containing nucleotide triphosphate hydrolases"/>
    <property type="match status" value="1"/>
</dbReference>
<dbReference type="InterPro" id="IPR005898">
    <property type="entry name" value="Cyc_pep_transpt_SyrD/YojI"/>
</dbReference>
<keyword evidence="4" id="KW-0547">Nucleotide-binding</keyword>
<dbReference type="EMBL" id="VUYU01000013">
    <property type="protein sequence ID" value="NHZ35811.1"/>
    <property type="molecule type" value="Genomic_DNA"/>
</dbReference>
<gene>
    <name evidence="11" type="ORF">F0185_19790</name>
</gene>
<feature type="domain" description="ABC transmembrane type-1" evidence="10">
    <location>
        <begin position="15"/>
        <end position="307"/>
    </location>
</feature>
<evidence type="ECO:0000313" key="11">
    <source>
        <dbReference type="EMBL" id="NHZ35811.1"/>
    </source>
</evidence>
<dbReference type="NCBIfam" id="TIGR01194">
    <property type="entry name" value="cyc_pep_trnsptr"/>
    <property type="match status" value="1"/>
</dbReference>
<dbReference type="InterPro" id="IPR027417">
    <property type="entry name" value="P-loop_NTPase"/>
</dbReference>
<keyword evidence="12" id="KW-1185">Reference proteome</keyword>
<evidence type="ECO:0000256" key="6">
    <source>
        <dbReference type="ARBA" id="ARBA00022989"/>
    </source>
</evidence>
<feature type="transmembrane region" description="Helical" evidence="8">
    <location>
        <begin position="57"/>
        <end position="81"/>
    </location>
</feature>
<proteinExistence type="predicted"/>
<sequence>MNLFDALGKKAPNKVFFSMLLGSLAGFCYAFLIPLVISSLSSETEGLAAAESTTRTILFVEVSHAGFAAIFLSMCLFILFARTLSRVILARVAMDISSQLRIELCERILSASVAALEQLGPARLHALLTEDVRRIVMGGQALPALLTNLVTLVGMLGFLLYLNVAAFKLVLCAIACGIITYQVPIYFARRMYMRSRQLFDTTQEAVRGIIFGMKELKLNARRREQYLEQVLHAHESALLQTDKRIATIYIGAASYGDLICFFVIGIVAFVFVNYHAVSNADLLAIFMTLLYVAGPVAAIIVALPEIAVAKASLRNVQNVFKHIAPENTAPAPVQLHWDVITCSALEYAHPASEHVDRFSIGPIDLSIAKGQITFIVGGNGSGKSTLGKILTLHYAPTKGTLQFGTAPVGDATRESLRQHIAAVFTDYYLFDRVFDFPGADEDQLRAYLRALDMDNKVKITNGKFSTLALSDGQRKRLALLVALLEDRDLYVFDEWAADQDPVFKEVFYRKILPDLRGRNKAIVVISHDDRYFDIADRLVIMESGQVREIRDKPRVPAFAIAE</sequence>
<dbReference type="InterPro" id="IPR011527">
    <property type="entry name" value="ABC1_TM_dom"/>
</dbReference>
<dbReference type="SUPFAM" id="SSF52540">
    <property type="entry name" value="P-loop containing nucleoside triphosphate hydrolases"/>
    <property type="match status" value="1"/>
</dbReference>
<dbReference type="InterPro" id="IPR039421">
    <property type="entry name" value="Type_1_exporter"/>
</dbReference>
<feature type="transmembrane region" description="Helical" evidence="8">
    <location>
        <begin position="141"/>
        <end position="161"/>
    </location>
</feature>
<evidence type="ECO:0000256" key="3">
    <source>
        <dbReference type="ARBA" id="ARBA00022692"/>
    </source>
</evidence>
<evidence type="ECO:0000256" key="1">
    <source>
        <dbReference type="ARBA" id="ARBA00004651"/>
    </source>
</evidence>
<dbReference type="Gene3D" id="1.20.1560.10">
    <property type="entry name" value="ABC transporter type 1, transmembrane domain"/>
    <property type="match status" value="1"/>
</dbReference>
<dbReference type="SMART" id="SM00382">
    <property type="entry name" value="AAA"/>
    <property type="match status" value="1"/>
</dbReference>
<feature type="domain" description="ABC transporter" evidence="9">
    <location>
        <begin position="340"/>
        <end position="562"/>
    </location>
</feature>
<organism evidence="11 12">
    <name type="scientific">Massilia rubra</name>
    <dbReference type="NCBI Taxonomy" id="2607910"/>
    <lineage>
        <taxon>Bacteria</taxon>
        <taxon>Pseudomonadati</taxon>
        <taxon>Pseudomonadota</taxon>
        <taxon>Betaproteobacteria</taxon>
        <taxon>Burkholderiales</taxon>
        <taxon>Oxalobacteraceae</taxon>
        <taxon>Telluria group</taxon>
        <taxon>Massilia</taxon>
    </lineage>
</organism>
<evidence type="ECO:0000313" key="12">
    <source>
        <dbReference type="Proteomes" id="UP000785613"/>
    </source>
</evidence>
<evidence type="ECO:0000256" key="5">
    <source>
        <dbReference type="ARBA" id="ARBA00022840"/>
    </source>
</evidence>
<evidence type="ECO:0000256" key="8">
    <source>
        <dbReference type="SAM" id="Phobius"/>
    </source>
</evidence>
<feature type="transmembrane region" description="Helical" evidence="8">
    <location>
        <begin position="15"/>
        <end position="37"/>
    </location>
</feature>
<dbReference type="SUPFAM" id="SSF90123">
    <property type="entry name" value="ABC transporter transmembrane region"/>
    <property type="match status" value="1"/>
</dbReference>
<name>A0ABX0M0J3_9BURK</name>
<reference evidence="11 12" key="1">
    <citation type="submission" date="2019-09" db="EMBL/GenBank/DDBJ databases">
        <title>Taxonomy of Antarctic Massilia spp.: description of Massilia rubra sp. nov., Massilia aquatica sp. nov., Massilia mucilaginosa sp. nov., Massilia frigida sp. nov. isolated from streams, lakes and regoliths.</title>
        <authorList>
            <person name="Holochova P."/>
            <person name="Sedlacek I."/>
            <person name="Kralova S."/>
            <person name="Maslanova I."/>
            <person name="Busse H.-J."/>
            <person name="Stankova E."/>
            <person name="Vrbovska V."/>
            <person name="Kovarovic V."/>
            <person name="Bartak M."/>
            <person name="Svec P."/>
            <person name="Pantucek R."/>
        </authorList>
    </citation>
    <scope>NUCLEOTIDE SEQUENCE [LARGE SCALE GENOMIC DNA]</scope>
    <source>
        <strain evidence="11 12">CCM 8692</strain>
    </source>
</reference>
<dbReference type="Pfam" id="PF00005">
    <property type="entry name" value="ABC_tran"/>
    <property type="match status" value="1"/>
</dbReference>
<evidence type="ECO:0000256" key="2">
    <source>
        <dbReference type="ARBA" id="ARBA00022475"/>
    </source>
</evidence>
<dbReference type="InterPro" id="IPR003593">
    <property type="entry name" value="AAA+_ATPase"/>
</dbReference>
<dbReference type="Proteomes" id="UP000785613">
    <property type="component" value="Unassembled WGS sequence"/>
</dbReference>
<evidence type="ECO:0000259" key="10">
    <source>
        <dbReference type="PROSITE" id="PS50929"/>
    </source>
</evidence>
<feature type="transmembrane region" description="Helical" evidence="8">
    <location>
        <begin position="283"/>
        <end position="304"/>
    </location>
</feature>
<comment type="caution">
    <text evidence="11">The sequence shown here is derived from an EMBL/GenBank/DDBJ whole genome shotgun (WGS) entry which is preliminary data.</text>
</comment>
<dbReference type="PROSITE" id="PS50893">
    <property type="entry name" value="ABC_TRANSPORTER_2"/>
    <property type="match status" value="1"/>
</dbReference>
<keyword evidence="3 8" id="KW-0812">Transmembrane</keyword>
<dbReference type="InterPro" id="IPR036640">
    <property type="entry name" value="ABC1_TM_sf"/>
</dbReference>
<evidence type="ECO:0000256" key="4">
    <source>
        <dbReference type="ARBA" id="ARBA00022741"/>
    </source>
</evidence>
<evidence type="ECO:0000256" key="7">
    <source>
        <dbReference type="ARBA" id="ARBA00023136"/>
    </source>
</evidence>
<feature type="transmembrane region" description="Helical" evidence="8">
    <location>
        <begin position="167"/>
        <end position="188"/>
    </location>
</feature>
<keyword evidence="7 8" id="KW-0472">Membrane</keyword>
<dbReference type="PANTHER" id="PTHR24221:SF654">
    <property type="entry name" value="ATP-BINDING CASSETTE SUB-FAMILY B MEMBER 6"/>
    <property type="match status" value="1"/>
</dbReference>
<feature type="transmembrane region" description="Helical" evidence="8">
    <location>
        <begin position="248"/>
        <end position="271"/>
    </location>
</feature>